<dbReference type="GO" id="GO:0006508">
    <property type="term" value="P:proteolysis"/>
    <property type="evidence" value="ECO:0007669"/>
    <property type="project" value="UniProtKB-KW"/>
</dbReference>
<comment type="cofactor">
    <cofactor evidence="12 14">
        <name>Zn(2+)</name>
        <dbReference type="ChEBI" id="CHEBI:29105"/>
    </cofactor>
    <text evidence="12 14">Binds 1 zinc ion per subunit.</text>
</comment>
<evidence type="ECO:0000256" key="2">
    <source>
        <dbReference type="ARBA" id="ARBA00010279"/>
    </source>
</evidence>
<feature type="compositionally biased region" description="Basic and acidic residues" evidence="15">
    <location>
        <begin position="525"/>
        <end position="534"/>
    </location>
</feature>
<feature type="disulfide bond" evidence="13">
    <location>
        <begin position="269"/>
        <end position="287"/>
    </location>
</feature>
<sequence>MKLSSAAVHATLASVAASAAVELNRRATPLDVKLQQVNNSEIKAIVTNNGDKDLNLFVRNSFLDEAAIEKAEVYGAESRVAFDGLRQRTSMKNLDTDSFASLPAGQSIEATFDMAEMHDLTQGGDFDVLTQGAIPYAEGNTTDIVGAVPYLSNRLKANVLAAHATKVRRAFLDKIEEIKKRSTLTDCSGEKQTSTTTAMQNCQKLASAAAEAATADNAAFSDIFKNADPAEVKKVLNAVAEECGSTTGGVATYYCDQNSVPSQFASGGCQSQVLAYTMPSQSLVVNCDLYYSALPALTDTCYDQDQATTTLHEFTHLSEIKGTDDLGYGYSAATQLSGSQALNNADSYALFANAIANNCGAGGSSGSSSSTSGGSSSSGSSGSGTSTGSGSGTATTPDAGSGSGSGTGSGIGGISTPISGGGSSSGFGSGGTGTGSGFGGISTPGFGSGGTGTGSGFGGVSTPGFGSGGTGTGSGIGGIFTPPAGSGSSGFGSSGTGAGSSSDTSSGSGWFSWPPSWLTSSGRVSKGDHFSYSD</sequence>
<dbReference type="GO" id="GO:0046872">
    <property type="term" value="F:metal ion binding"/>
    <property type="evidence" value="ECO:0007669"/>
    <property type="project" value="UniProtKB-KW"/>
</dbReference>
<keyword evidence="14" id="KW-0964">Secreted</keyword>
<keyword evidence="5 12" id="KW-0479">Metal-binding</keyword>
<feature type="disulfide bond" evidence="13">
    <location>
        <begin position="187"/>
        <end position="255"/>
    </location>
</feature>
<dbReference type="Gene3D" id="2.60.40.2970">
    <property type="match status" value="1"/>
</dbReference>
<evidence type="ECO:0000256" key="1">
    <source>
        <dbReference type="ARBA" id="ARBA00001187"/>
    </source>
</evidence>
<keyword evidence="4 14" id="KW-0165">Cleavage on pair of basic residues</keyword>
<comment type="catalytic activity">
    <reaction evidence="1 14">
        <text>Preferential cleavage of bonds with hydrophobic residues in P1'. Also 3-Asn-|-Gln-4 and 8-Gly-|-Ser-9 bonds in insulin B chain.</text>
        <dbReference type="EC" id="3.4.24.39"/>
    </reaction>
</comment>
<dbReference type="OrthoDB" id="412874at2759"/>
<dbReference type="Pfam" id="PF02102">
    <property type="entry name" value="Peptidase_M35"/>
    <property type="match status" value="1"/>
</dbReference>
<dbReference type="GO" id="GO:0004222">
    <property type="term" value="F:metalloendopeptidase activity"/>
    <property type="evidence" value="ECO:0007669"/>
    <property type="project" value="InterPro"/>
</dbReference>
<evidence type="ECO:0000256" key="4">
    <source>
        <dbReference type="ARBA" id="ARBA00022685"/>
    </source>
</evidence>
<evidence type="ECO:0000313" key="17">
    <source>
        <dbReference type="Proteomes" id="UP000572817"/>
    </source>
</evidence>
<evidence type="ECO:0000256" key="15">
    <source>
        <dbReference type="SAM" id="MobiDB-lite"/>
    </source>
</evidence>
<evidence type="ECO:0000256" key="9">
    <source>
        <dbReference type="ARBA" id="ARBA00023049"/>
    </source>
</evidence>
<evidence type="ECO:0000256" key="6">
    <source>
        <dbReference type="ARBA" id="ARBA00022729"/>
    </source>
</evidence>
<reference evidence="16" key="1">
    <citation type="submission" date="2020-04" db="EMBL/GenBank/DDBJ databases">
        <title>Genome Assembly and Annotation of Botryosphaeria dothidea sdau 11-99, a Latent Pathogen of Apple Fruit Ring Rot in China.</title>
        <authorList>
            <person name="Yu C."/>
            <person name="Diao Y."/>
            <person name="Lu Q."/>
            <person name="Zhao J."/>
            <person name="Cui S."/>
            <person name="Peng C."/>
            <person name="He B."/>
            <person name="Liu H."/>
        </authorList>
    </citation>
    <scope>NUCLEOTIDE SEQUENCE [LARGE SCALE GENOMIC DNA]</scope>
    <source>
        <strain evidence="16">Sdau11-99</strain>
    </source>
</reference>
<dbReference type="InterPro" id="IPR024079">
    <property type="entry name" value="MetalloPept_cat_dom_sf"/>
</dbReference>
<dbReference type="AlphaFoldDB" id="A0A8H4J6G0"/>
<feature type="compositionally biased region" description="Gly residues" evidence="15">
    <location>
        <begin position="487"/>
        <end position="498"/>
    </location>
</feature>
<evidence type="ECO:0000256" key="10">
    <source>
        <dbReference type="ARBA" id="ARBA00023145"/>
    </source>
</evidence>
<dbReference type="PANTHER" id="PTHR37016">
    <property type="match status" value="1"/>
</dbReference>
<organism evidence="16 17">
    <name type="scientific">Botryosphaeria dothidea</name>
    <dbReference type="NCBI Taxonomy" id="55169"/>
    <lineage>
        <taxon>Eukaryota</taxon>
        <taxon>Fungi</taxon>
        <taxon>Dikarya</taxon>
        <taxon>Ascomycota</taxon>
        <taxon>Pezizomycotina</taxon>
        <taxon>Dothideomycetes</taxon>
        <taxon>Dothideomycetes incertae sedis</taxon>
        <taxon>Botryosphaeriales</taxon>
        <taxon>Botryosphaeriaceae</taxon>
        <taxon>Botryosphaeria</taxon>
    </lineage>
</organism>
<evidence type="ECO:0000256" key="5">
    <source>
        <dbReference type="ARBA" id="ARBA00022723"/>
    </source>
</evidence>
<evidence type="ECO:0000313" key="16">
    <source>
        <dbReference type="EMBL" id="KAF4313967.1"/>
    </source>
</evidence>
<gene>
    <name evidence="16" type="ORF">GTA08_BOTSDO01758</name>
</gene>
<feature type="binding site" evidence="12">
    <location>
        <position position="325"/>
    </location>
    <ligand>
        <name>Zn(2+)</name>
        <dbReference type="ChEBI" id="CHEBI:29105"/>
        <note>catalytic</note>
    </ligand>
</feature>
<dbReference type="InterPro" id="IPR001384">
    <property type="entry name" value="Peptidase_M35"/>
</dbReference>
<evidence type="ECO:0000256" key="8">
    <source>
        <dbReference type="ARBA" id="ARBA00022833"/>
    </source>
</evidence>
<keyword evidence="3 14" id="KW-0645">Protease</keyword>
<comment type="function">
    <text evidence="14">Secreted metalloproteinase that allows assimilation of proteinaceous substrates. Shows high activities on basic nuclear substrates such as histone and protamine.</text>
</comment>
<dbReference type="Gene3D" id="3.40.390.10">
    <property type="entry name" value="Collagenase (Catalytic Domain)"/>
    <property type="match status" value="1"/>
</dbReference>
<feature type="region of interest" description="Disordered" evidence="15">
    <location>
        <begin position="365"/>
        <end position="534"/>
    </location>
</feature>
<keyword evidence="17" id="KW-1185">Reference proteome</keyword>
<dbReference type="CDD" id="cd11008">
    <property type="entry name" value="M35_deuterolysin_like"/>
    <property type="match status" value="1"/>
</dbReference>
<name>A0A8H4J6G0_9PEZI</name>
<feature type="compositionally biased region" description="Low complexity" evidence="15">
    <location>
        <begin position="366"/>
        <end position="380"/>
    </location>
</feature>
<dbReference type="InterPro" id="IPR050414">
    <property type="entry name" value="Fungal_M35_metalloproteases"/>
</dbReference>
<evidence type="ECO:0000256" key="7">
    <source>
        <dbReference type="ARBA" id="ARBA00022801"/>
    </source>
</evidence>
<protein>
    <recommendedName>
        <fullName evidence="14">Neutral protease 2</fullName>
        <ecNumber evidence="14">3.4.24.39</ecNumber>
    </recommendedName>
    <alternativeName>
        <fullName evidence="14">Deuterolysin</fullName>
    </alternativeName>
</protein>
<feature type="compositionally biased region" description="Low complexity" evidence="15">
    <location>
        <begin position="499"/>
        <end position="517"/>
    </location>
</feature>
<comment type="subcellular location">
    <subcellularLocation>
        <location evidence="14">Secreted</location>
    </subcellularLocation>
</comment>
<keyword evidence="7 14" id="KW-0378">Hydrolase</keyword>
<dbReference type="PRINTS" id="PR00768">
    <property type="entry name" value="DEUTEROLYSIN"/>
</dbReference>
<feature type="binding site" evidence="12">
    <location>
        <position position="316"/>
    </location>
    <ligand>
        <name>Zn(2+)</name>
        <dbReference type="ChEBI" id="CHEBI:29105"/>
        <note>catalytic</note>
    </ligand>
</feature>
<feature type="binding site" evidence="12">
    <location>
        <position position="312"/>
    </location>
    <ligand>
        <name>Zn(2+)</name>
        <dbReference type="ChEBI" id="CHEBI:29105"/>
        <note>catalytic</note>
    </ligand>
</feature>
<dbReference type="Proteomes" id="UP000572817">
    <property type="component" value="Unassembled WGS sequence"/>
</dbReference>
<evidence type="ECO:0000256" key="13">
    <source>
        <dbReference type="PIRSR" id="PIRSR601384-3"/>
    </source>
</evidence>
<evidence type="ECO:0000256" key="12">
    <source>
        <dbReference type="PIRSR" id="PIRSR601384-2"/>
    </source>
</evidence>
<comment type="similarity">
    <text evidence="2 14">Belongs to the peptidase M35 family.</text>
</comment>
<comment type="caution">
    <text evidence="16">The sequence shown here is derived from an EMBL/GenBank/DDBJ whole genome shotgun (WGS) entry which is preliminary data.</text>
</comment>
<feature type="compositionally biased region" description="Gly residues" evidence="15">
    <location>
        <begin position="401"/>
        <end position="478"/>
    </location>
</feature>
<keyword evidence="9 14" id="KW-0482">Metalloprotease</keyword>
<accession>A0A8H4J6G0</accession>
<evidence type="ECO:0000256" key="11">
    <source>
        <dbReference type="PIRSR" id="PIRSR601384-1"/>
    </source>
</evidence>
<proteinExistence type="inferred from homology"/>
<keyword evidence="10" id="KW-0865">Zymogen</keyword>
<evidence type="ECO:0000256" key="14">
    <source>
        <dbReference type="RuleBase" id="RU361126"/>
    </source>
</evidence>
<feature type="compositionally biased region" description="Gly residues" evidence="15">
    <location>
        <begin position="381"/>
        <end position="391"/>
    </location>
</feature>
<keyword evidence="6" id="KW-0732">Signal</keyword>
<evidence type="ECO:0000256" key="3">
    <source>
        <dbReference type="ARBA" id="ARBA00022670"/>
    </source>
</evidence>
<dbReference type="SUPFAM" id="SSF55486">
    <property type="entry name" value="Metalloproteases ('zincins'), catalytic domain"/>
    <property type="match status" value="1"/>
</dbReference>
<feature type="active site" evidence="11">
    <location>
        <position position="313"/>
    </location>
</feature>
<keyword evidence="8 12" id="KW-0862">Zinc</keyword>
<dbReference type="EC" id="3.4.24.39" evidence="14"/>
<dbReference type="GO" id="GO:0005576">
    <property type="term" value="C:extracellular region"/>
    <property type="evidence" value="ECO:0007669"/>
    <property type="project" value="UniProtKB-SubCell"/>
</dbReference>
<dbReference type="PANTHER" id="PTHR37016:SF2">
    <property type="entry name" value="NEUTRAL PROTEASE 2 HOMOLOG SNOG_02177"/>
    <property type="match status" value="1"/>
</dbReference>
<dbReference type="EMBL" id="WWBZ02000001">
    <property type="protein sequence ID" value="KAF4313967.1"/>
    <property type="molecule type" value="Genomic_DNA"/>
</dbReference>